<feature type="transmembrane region" description="Helical" evidence="2">
    <location>
        <begin position="584"/>
        <end position="608"/>
    </location>
</feature>
<feature type="transmembrane region" description="Helical" evidence="2">
    <location>
        <begin position="857"/>
        <end position="881"/>
    </location>
</feature>
<dbReference type="InParanoid" id="B8C4L7"/>
<feature type="transmembrane region" description="Helical" evidence="2">
    <location>
        <begin position="246"/>
        <end position="266"/>
    </location>
</feature>
<feature type="compositionally biased region" description="Low complexity" evidence="1">
    <location>
        <begin position="104"/>
        <end position="118"/>
    </location>
</feature>
<feature type="transmembrane region" description="Helical" evidence="2">
    <location>
        <begin position="272"/>
        <end position="289"/>
    </location>
</feature>
<feature type="compositionally biased region" description="Polar residues" evidence="1">
    <location>
        <begin position="83"/>
        <end position="94"/>
    </location>
</feature>
<feature type="transmembrane region" description="Helical" evidence="2">
    <location>
        <begin position="175"/>
        <end position="196"/>
    </location>
</feature>
<feature type="transmembrane region" description="Helical" evidence="2">
    <location>
        <begin position="901"/>
        <end position="924"/>
    </location>
</feature>
<dbReference type="AlphaFoldDB" id="B8C4L7"/>
<sequence>MKLFSKHKTAMEADAEDSAAIAAPPPSAFQEATTTDERTTHQTKRGGRFSLFKKKSHESTDNNQGGDVECTSYTPPPLDAATLSGSAFEQSSPGDEQPSKHQSKLFSSSLLKKSQSRSPTHEQALETATDDVDATHFDVDNANNGEEGEDSQPKKRKVISTMVSSVLPKVEPLPWGTFFCLSVWCAVPAVAYILLFTQMGFGEAFYYTLSNQFGDYSQYLAGILLISAFLFYILDIDEWSSKLGKVVCYLTSSVIFLGFVLLVMLVSNDYPYGIITMFALFNPLWLLVVKSIFYRTRDTRLFVSWLSGPLLLISLLIAGTFIGWVFWSSENQWNSVTKVEAAERTGCAANFEEYPNCINEDGTGEACFYLDNSEGRSELTFPDGCDQMCINVYSECSNGLILWSGPVLMCLTMIFLCFFCTFLRTGGTGEKDIFNFGKIWIFALCVMWASASLSGTAAGVTSSLVGLTLASLLASAIFLSASFSKDEVKTNKESIMTRIREKYGDNLDVARGLFIVTCSPIVFVYFGFSMINQVVRRIGINPCSQPSLDANPQAKGYKILTVRANKHLNRMRAWDRASVLTYAVYWGVAYMILNVIVSQLTVVFLSWMIEKTANFSMLAVTGIMCGVGVLMFLLPPVPGVPVYLTLGIVLTAQGWYYAVLFSTAVGLGLKLFSSALQQKLIGENLSHYVKIRQFVNINSNLMKAMRLVLGKGGLSVPKVAILIGGPDWPTSVLCGIMKLSLFQIMLGTVPVIFLIFPTCLMGALIYMASLDDDSGNPAVPWAGTAATITASATALVQFGSMIVAAYYLEQAVESRKEEVEAIEIDKEVKDLDDREAHLRQCYTTITQWPRVPMLSKLVLLCSVTCITGSCYLVQFFSALCFVEHTLTDSIGENLGGNVANLFLPLGWVATGLFLASMLLLAVFIGWGNRQAKKLVASDNATPILNDEQLS</sequence>
<feature type="transmembrane region" description="Helical" evidence="2">
    <location>
        <begin position="744"/>
        <end position="768"/>
    </location>
</feature>
<evidence type="ECO:0000313" key="3">
    <source>
        <dbReference type="EMBL" id="EED91747.1"/>
    </source>
</evidence>
<feature type="transmembrane region" description="Helical" evidence="2">
    <location>
        <begin position="433"/>
        <end position="451"/>
    </location>
</feature>
<keyword evidence="2" id="KW-0812">Transmembrane</keyword>
<feature type="transmembrane region" description="Helical" evidence="2">
    <location>
        <begin position="400"/>
        <end position="421"/>
    </location>
</feature>
<accession>B8C4L7</accession>
<dbReference type="OMA" id="WSRIMIN"/>
<gene>
    <name evidence="3" type="ORF">THAPSDRAFT_23296</name>
</gene>
<evidence type="ECO:0000256" key="2">
    <source>
        <dbReference type="SAM" id="Phobius"/>
    </source>
</evidence>
<keyword evidence="2" id="KW-0472">Membrane</keyword>
<dbReference type="EMBL" id="CM000643">
    <property type="protein sequence ID" value="EED91747.1"/>
    <property type="molecule type" value="Genomic_DNA"/>
</dbReference>
<dbReference type="GeneID" id="7444611"/>
<feature type="transmembrane region" description="Helical" evidence="2">
    <location>
        <begin position="788"/>
        <end position="808"/>
    </location>
</feature>
<feature type="transmembrane region" description="Helical" evidence="2">
    <location>
        <begin position="615"/>
        <end position="634"/>
    </location>
</feature>
<keyword evidence="4" id="KW-1185">Reference proteome</keyword>
<organism evidence="3 4">
    <name type="scientific">Thalassiosira pseudonana</name>
    <name type="common">Marine diatom</name>
    <name type="synonym">Cyclotella nana</name>
    <dbReference type="NCBI Taxonomy" id="35128"/>
    <lineage>
        <taxon>Eukaryota</taxon>
        <taxon>Sar</taxon>
        <taxon>Stramenopiles</taxon>
        <taxon>Ochrophyta</taxon>
        <taxon>Bacillariophyta</taxon>
        <taxon>Coscinodiscophyceae</taxon>
        <taxon>Thalassiosirophycidae</taxon>
        <taxon>Thalassiosirales</taxon>
        <taxon>Thalassiosiraceae</taxon>
        <taxon>Thalassiosira</taxon>
    </lineage>
</organism>
<keyword evidence="2" id="KW-1133">Transmembrane helix</keyword>
<dbReference type="eggNOG" id="ENOG502RYKC">
    <property type="taxonomic scope" value="Eukaryota"/>
</dbReference>
<name>B8C4L7_THAPS</name>
<evidence type="ECO:0000256" key="1">
    <source>
        <dbReference type="SAM" id="MobiDB-lite"/>
    </source>
</evidence>
<reference evidence="3 4" key="1">
    <citation type="journal article" date="2004" name="Science">
        <title>The genome of the diatom Thalassiosira pseudonana: ecology, evolution, and metabolism.</title>
        <authorList>
            <person name="Armbrust E.V."/>
            <person name="Berges J.A."/>
            <person name="Bowler C."/>
            <person name="Green B.R."/>
            <person name="Martinez D."/>
            <person name="Putnam N.H."/>
            <person name="Zhou S."/>
            <person name="Allen A.E."/>
            <person name="Apt K.E."/>
            <person name="Bechner M."/>
            <person name="Brzezinski M.A."/>
            <person name="Chaal B.K."/>
            <person name="Chiovitti A."/>
            <person name="Davis A.K."/>
            <person name="Demarest M.S."/>
            <person name="Detter J.C."/>
            <person name="Glavina T."/>
            <person name="Goodstein D."/>
            <person name="Hadi M.Z."/>
            <person name="Hellsten U."/>
            <person name="Hildebrand M."/>
            <person name="Jenkins B.D."/>
            <person name="Jurka J."/>
            <person name="Kapitonov V.V."/>
            <person name="Kroger N."/>
            <person name="Lau W.W."/>
            <person name="Lane T.W."/>
            <person name="Larimer F.W."/>
            <person name="Lippmeier J.C."/>
            <person name="Lucas S."/>
            <person name="Medina M."/>
            <person name="Montsant A."/>
            <person name="Obornik M."/>
            <person name="Parker M.S."/>
            <person name="Palenik B."/>
            <person name="Pazour G.J."/>
            <person name="Richardson P.M."/>
            <person name="Rynearson T.A."/>
            <person name="Saito M.A."/>
            <person name="Schwartz D.C."/>
            <person name="Thamatrakoln K."/>
            <person name="Valentin K."/>
            <person name="Vardi A."/>
            <person name="Wilkerson F.P."/>
            <person name="Rokhsar D.S."/>
        </authorList>
    </citation>
    <scope>NUCLEOTIDE SEQUENCE [LARGE SCALE GENOMIC DNA]</scope>
    <source>
        <strain evidence="3 4">CCMP1335</strain>
    </source>
</reference>
<dbReference type="Proteomes" id="UP000001449">
    <property type="component" value="Chromosome 6"/>
</dbReference>
<evidence type="ECO:0000313" key="4">
    <source>
        <dbReference type="Proteomes" id="UP000001449"/>
    </source>
</evidence>
<feature type="transmembrane region" description="Helical" evidence="2">
    <location>
        <begin position="654"/>
        <end position="672"/>
    </location>
</feature>
<feature type="transmembrane region" description="Helical" evidence="2">
    <location>
        <begin position="216"/>
        <end position="234"/>
    </location>
</feature>
<feature type="transmembrane region" description="Helical" evidence="2">
    <location>
        <begin position="509"/>
        <end position="528"/>
    </location>
</feature>
<feature type="region of interest" description="Disordered" evidence="1">
    <location>
        <begin position="1"/>
        <end position="155"/>
    </location>
</feature>
<dbReference type="KEGG" id="tps:THAPSDRAFT_23296"/>
<dbReference type="HOGENOM" id="CLU_324295_0_0_1"/>
<reference evidence="3 4" key="2">
    <citation type="journal article" date="2008" name="Nature">
        <title>The Phaeodactylum genome reveals the evolutionary history of diatom genomes.</title>
        <authorList>
            <person name="Bowler C."/>
            <person name="Allen A.E."/>
            <person name="Badger J.H."/>
            <person name="Grimwood J."/>
            <person name="Jabbari K."/>
            <person name="Kuo A."/>
            <person name="Maheswari U."/>
            <person name="Martens C."/>
            <person name="Maumus F."/>
            <person name="Otillar R.P."/>
            <person name="Rayko E."/>
            <person name="Salamov A."/>
            <person name="Vandepoele K."/>
            <person name="Beszteri B."/>
            <person name="Gruber A."/>
            <person name="Heijde M."/>
            <person name="Katinka M."/>
            <person name="Mock T."/>
            <person name="Valentin K."/>
            <person name="Verret F."/>
            <person name="Berges J.A."/>
            <person name="Brownlee C."/>
            <person name="Cadoret J.P."/>
            <person name="Chiovitti A."/>
            <person name="Choi C.J."/>
            <person name="Coesel S."/>
            <person name="De Martino A."/>
            <person name="Detter J.C."/>
            <person name="Durkin C."/>
            <person name="Falciatore A."/>
            <person name="Fournet J."/>
            <person name="Haruta M."/>
            <person name="Huysman M.J."/>
            <person name="Jenkins B.D."/>
            <person name="Jiroutova K."/>
            <person name="Jorgensen R.E."/>
            <person name="Joubert Y."/>
            <person name="Kaplan A."/>
            <person name="Kroger N."/>
            <person name="Kroth P.G."/>
            <person name="La Roche J."/>
            <person name="Lindquist E."/>
            <person name="Lommer M."/>
            <person name="Martin-Jezequel V."/>
            <person name="Lopez P.J."/>
            <person name="Lucas S."/>
            <person name="Mangogna M."/>
            <person name="McGinnis K."/>
            <person name="Medlin L.K."/>
            <person name="Montsant A."/>
            <person name="Oudot-Le Secq M.P."/>
            <person name="Napoli C."/>
            <person name="Obornik M."/>
            <person name="Parker M.S."/>
            <person name="Petit J.L."/>
            <person name="Porcel B.M."/>
            <person name="Poulsen N."/>
            <person name="Robison M."/>
            <person name="Rychlewski L."/>
            <person name="Rynearson T.A."/>
            <person name="Schmutz J."/>
            <person name="Shapiro H."/>
            <person name="Siaut M."/>
            <person name="Stanley M."/>
            <person name="Sussman M.R."/>
            <person name="Taylor A.R."/>
            <person name="Vardi A."/>
            <person name="von Dassow P."/>
            <person name="Vyverman W."/>
            <person name="Willis A."/>
            <person name="Wyrwicz L.S."/>
            <person name="Rokhsar D.S."/>
            <person name="Weissenbach J."/>
            <person name="Armbrust E.V."/>
            <person name="Green B.R."/>
            <person name="Van de Peer Y."/>
            <person name="Grigoriev I.V."/>
        </authorList>
    </citation>
    <scope>NUCLEOTIDE SEQUENCE [LARGE SCALE GENOMIC DNA]</scope>
    <source>
        <strain evidence="3 4">CCMP1335</strain>
    </source>
</reference>
<dbReference type="PaxDb" id="35128-Thaps23296"/>
<protein>
    <submittedName>
        <fullName evidence="3">Uncharacterized protein</fullName>
    </submittedName>
</protein>
<feature type="transmembrane region" description="Helical" evidence="2">
    <location>
        <begin position="457"/>
        <end position="479"/>
    </location>
</feature>
<proteinExistence type="predicted"/>
<feature type="compositionally biased region" description="Basic residues" evidence="1">
    <location>
        <begin position="41"/>
        <end position="56"/>
    </location>
</feature>
<dbReference type="RefSeq" id="XP_002291640.1">
    <property type="nucleotide sequence ID" value="XM_002291604.1"/>
</dbReference>
<feature type="transmembrane region" description="Helical" evidence="2">
    <location>
        <begin position="301"/>
        <end position="327"/>
    </location>
</feature>